<organism evidence="1 2">
    <name type="scientific">Pelosinus baikalensis</name>
    <dbReference type="NCBI Taxonomy" id="2892015"/>
    <lineage>
        <taxon>Bacteria</taxon>
        <taxon>Bacillati</taxon>
        <taxon>Bacillota</taxon>
        <taxon>Negativicutes</taxon>
        <taxon>Selenomonadales</taxon>
        <taxon>Sporomusaceae</taxon>
        <taxon>Pelosinus</taxon>
    </lineage>
</organism>
<dbReference type="RefSeq" id="WP_229537053.1">
    <property type="nucleotide sequence ID" value="NZ_JAJHJB010000051.1"/>
</dbReference>
<sequence length="62" mass="7023">MTGDTQMIDAQLFIKWLRVMAEGMEIHRGEEYFDGAAKSYRVTIATVQSGILDIRRSIESGE</sequence>
<protein>
    <submittedName>
        <fullName evidence="1">Uncharacterized protein</fullName>
    </submittedName>
</protein>
<gene>
    <name evidence="1" type="ORF">LMF89_22790</name>
</gene>
<evidence type="ECO:0000313" key="1">
    <source>
        <dbReference type="EMBL" id="MCC5468168.1"/>
    </source>
</evidence>
<proteinExistence type="predicted"/>
<reference evidence="1" key="1">
    <citation type="submission" date="2021-11" db="EMBL/GenBank/DDBJ databases">
        <title>Description of a new species Pelosinus isolated from the bottom sediments of Lake Baikal.</title>
        <authorList>
            <person name="Zakharyuk A."/>
        </authorList>
    </citation>
    <scope>NUCLEOTIDE SEQUENCE</scope>
    <source>
        <strain evidence="1">Bkl1</strain>
    </source>
</reference>
<dbReference type="Proteomes" id="UP001165492">
    <property type="component" value="Unassembled WGS sequence"/>
</dbReference>
<dbReference type="EMBL" id="JAJHJB010000051">
    <property type="protein sequence ID" value="MCC5468168.1"/>
    <property type="molecule type" value="Genomic_DNA"/>
</dbReference>
<keyword evidence="2" id="KW-1185">Reference proteome</keyword>
<accession>A0ABS8HYB6</accession>
<evidence type="ECO:0000313" key="2">
    <source>
        <dbReference type="Proteomes" id="UP001165492"/>
    </source>
</evidence>
<comment type="caution">
    <text evidence="1">The sequence shown here is derived from an EMBL/GenBank/DDBJ whole genome shotgun (WGS) entry which is preliminary data.</text>
</comment>
<name>A0ABS8HYB6_9FIRM</name>